<gene>
    <name evidence="1" type="ORF">FF041_26875</name>
</gene>
<evidence type="ECO:0000313" key="1">
    <source>
        <dbReference type="EMBL" id="MQT03663.1"/>
    </source>
</evidence>
<sequence>MQTSLFMSGVAGATQKTGGILMSLYSPLPSANRSRPAARRRSAASAVLRTLTAASLAASALLMASASPGTAAPSAPARTTAGSAALTVDVSCPVGTGTVTYAPGITLNPKPTNISFTGSAGPCTSTDPAITTVSGYSGSGQGDLGCTTGDFDATGTILWNTGAVSNAAFSSVVGLRPDGIPVIVATGPITSGKFAGSTVELVIALLPANPLGCFNAQGITQTHGSVSLTVLH</sequence>
<evidence type="ECO:0000313" key="2">
    <source>
        <dbReference type="Proteomes" id="UP000419138"/>
    </source>
</evidence>
<comment type="caution">
    <text evidence="1">The sequence shown here is derived from an EMBL/GenBank/DDBJ whole genome shotgun (WGS) entry which is preliminary data.</text>
</comment>
<dbReference type="RefSeq" id="WP_153525209.1">
    <property type="nucleotide sequence ID" value="NZ_JBEPDZ010000015.1"/>
</dbReference>
<organism evidence="1 2">
    <name type="scientific">Streptomyces jumonjinensis</name>
    <dbReference type="NCBI Taxonomy" id="1945"/>
    <lineage>
        <taxon>Bacteria</taxon>
        <taxon>Bacillati</taxon>
        <taxon>Actinomycetota</taxon>
        <taxon>Actinomycetes</taxon>
        <taxon>Kitasatosporales</taxon>
        <taxon>Streptomycetaceae</taxon>
        <taxon>Streptomyces</taxon>
    </lineage>
</organism>
<dbReference type="EMBL" id="VCLA01000173">
    <property type="protein sequence ID" value="MQT03663.1"/>
    <property type="molecule type" value="Genomic_DNA"/>
</dbReference>
<accession>A0A646KN46</accession>
<keyword evidence="2" id="KW-1185">Reference proteome</keyword>
<dbReference type="AlphaFoldDB" id="A0A646KN46"/>
<protein>
    <submittedName>
        <fullName evidence="1">Uncharacterized protein</fullName>
    </submittedName>
</protein>
<reference evidence="1 2" key="1">
    <citation type="submission" date="2019-05" db="EMBL/GenBank/DDBJ databases">
        <title>Comparative genomics and metabolomics analyses of clavulanic acid producing Streptomyces species provides insight into specialized metabolism and evolution of beta-lactam biosynthetic gene clusters.</title>
        <authorList>
            <person name="Moore M.A."/>
            <person name="Cruz-Morales P."/>
            <person name="Barona Gomez F."/>
            <person name="Kapil T."/>
        </authorList>
    </citation>
    <scope>NUCLEOTIDE SEQUENCE [LARGE SCALE GENOMIC DNA]</scope>
    <source>
        <strain evidence="1 2">NRRL 5741</strain>
    </source>
</reference>
<name>A0A646KN46_STRJU</name>
<dbReference type="Proteomes" id="UP000419138">
    <property type="component" value="Unassembled WGS sequence"/>
</dbReference>
<dbReference type="OrthoDB" id="4233245at2"/>
<proteinExistence type="predicted"/>